<keyword evidence="4 6" id="KW-1133">Transmembrane helix</keyword>
<keyword evidence="5 6" id="KW-0472">Membrane</keyword>
<name>A0AAV3UPM0_9EURY</name>
<dbReference type="Pfam" id="PF03631">
    <property type="entry name" value="Virul_fac_BrkB"/>
    <property type="match status" value="1"/>
</dbReference>
<evidence type="ECO:0000313" key="8">
    <source>
        <dbReference type="Proteomes" id="UP001501729"/>
    </source>
</evidence>
<comment type="subcellular location">
    <subcellularLocation>
        <location evidence="1">Cell membrane</location>
        <topology evidence="1">Multi-pass membrane protein</topology>
    </subcellularLocation>
</comment>
<dbReference type="RefSeq" id="WP_227777902.1">
    <property type="nucleotide sequence ID" value="NZ_BAABKX010000022.1"/>
</dbReference>
<sequence>MLAFFSAVPFIELLNPIVLVVALVISFFPMYYLFPSVETTPRGVLPGTVFAAVGWTALQGLFQIYVQVVGSSASGVLGAVLLLVTWLYFSGLVLLIGAVLNAVLSHRTETADKQEETRQRSLTYDEAARYFRRFRQRVFGRYERMEAIEVPTEESFLNSITDRPATVELIEEVLKTDDGKQYEIQVRWNEGSDENGE</sequence>
<dbReference type="GO" id="GO:0005886">
    <property type="term" value="C:plasma membrane"/>
    <property type="evidence" value="ECO:0007669"/>
    <property type="project" value="UniProtKB-SubCell"/>
</dbReference>
<gene>
    <name evidence="7" type="ORF">GCM10025751_49070</name>
</gene>
<keyword evidence="3 6" id="KW-0812">Transmembrane</keyword>
<comment type="caution">
    <text evidence="7">The sequence shown here is derived from an EMBL/GenBank/DDBJ whole genome shotgun (WGS) entry which is preliminary data.</text>
</comment>
<evidence type="ECO:0000256" key="1">
    <source>
        <dbReference type="ARBA" id="ARBA00004651"/>
    </source>
</evidence>
<proteinExistence type="predicted"/>
<evidence type="ECO:0000256" key="3">
    <source>
        <dbReference type="ARBA" id="ARBA00022692"/>
    </source>
</evidence>
<protein>
    <recommendedName>
        <fullName evidence="9">YihY family inner membrane protein</fullName>
    </recommendedName>
</protein>
<dbReference type="PANTHER" id="PTHR30213">
    <property type="entry name" value="INNER MEMBRANE PROTEIN YHJD"/>
    <property type="match status" value="1"/>
</dbReference>
<dbReference type="PANTHER" id="PTHR30213:SF0">
    <property type="entry name" value="UPF0761 MEMBRANE PROTEIN YIHY"/>
    <property type="match status" value="1"/>
</dbReference>
<evidence type="ECO:0000313" key="7">
    <source>
        <dbReference type="EMBL" id="GAA5062160.1"/>
    </source>
</evidence>
<evidence type="ECO:0000256" key="2">
    <source>
        <dbReference type="ARBA" id="ARBA00022475"/>
    </source>
</evidence>
<feature type="transmembrane region" description="Helical" evidence="6">
    <location>
        <begin position="13"/>
        <end position="32"/>
    </location>
</feature>
<accession>A0AAV3UPM0</accession>
<organism evidence="7 8">
    <name type="scientific">Haladaptatus pallidirubidus</name>
    <dbReference type="NCBI Taxonomy" id="1008152"/>
    <lineage>
        <taxon>Archaea</taxon>
        <taxon>Methanobacteriati</taxon>
        <taxon>Methanobacteriota</taxon>
        <taxon>Stenosarchaea group</taxon>
        <taxon>Halobacteria</taxon>
        <taxon>Halobacteriales</taxon>
        <taxon>Haladaptataceae</taxon>
        <taxon>Haladaptatus</taxon>
    </lineage>
</organism>
<keyword evidence="2" id="KW-1003">Cell membrane</keyword>
<evidence type="ECO:0000256" key="4">
    <source>
        <dbReference type="ARBA" id="ARBA00022989"/>
    </source>
</evidence>
<feature type="transmembrane region" description="Helical" evidence="6">
    <location>
        <begin position="44"/>
        <end position="65"/>
    </location>
</feature>
<dbReference type="GeneID" id="68616542"/>
<reference evidence="7 8" key="1">
    <citation type="journal article" date="2019" name="Int. J. Syst. Evol. Microbiol.">
        <title>The Global Catalogue of Microorganisms (GCM) 10K type strain sequencing project: providing services to taxonomists for standard genome sequencing and annotation.</title>
        <authorList>
            <consortium name="The Broad Institute Genomics Platform"/>
            <consortium name="The Broad Institute Genome Sequencing Center for Infectious Disease"/>
            <person name="Wu L."/>
            <person name="Ma J."/>
        </authorList>
    </citation>
    <scope>NUCLEOTIDE SEQUENCE [LARGE SCALE GENOMIC DNA]</scope>
    <source>
        <strain evidence="7 8">JCM 17504</strain>
    </source>
</reference>
<evidence type="ECO:0000256" key="6">
    <source>
        <dbReference type="SAM" id="Phobius"/>
    </source>
</evidence>
<dbReference type="AlphaFoldDB" id="A0AAV3UPM0"/>
<evidence type="ECO:0008006" key="9">
    <source>
        <dbReference type="Google" id="ProtNLM"/>
    </source>
</evidence>
<dbReference type="InterPro" id="IPR017039">
    <property type="entry name" value="Virul_fac_BrkB"/>
</dbReference>
<dbReference type="Proteomes" id="UP001501729">
    <property type="component" value="Unassembled WGS sequence"/>
</dbReference>
<feature type="transmembrane region" description="Helical" evidence="6">
    <location>
        <begin position="77"/>
        <end position="104"/>
    </location>
</feature>
<dbReference type="EMBL" id="BAABKX010000022">
    <property type="protein sequence ID" value="GAA5062160.1"/>
    <property type="molecule type" value="Genomic_DNA"/>
</dbReference>
<keyword evidence="8" id="KW-1185">Reference proteome</keyword>
<evidence type="ECO:0000256" key="5">
    <source>
        <dbReference type="ARBA" id="ARBA00023136"/>
    </source>
</evidence>